<dbReference type="EMBL" id="LGRX02019495">
    <property type="protein sequence ID" value="KAK3258489.1"/>
    <property type="molecule type" value="Genomic_DNA"/>
</dbReference>
<evidence type="ECO:0000313" key="3">
    <source>
        <dbReference type="Proteomes" id="UP001190700"/>
    </source>
</evidence>
<comment type="caution">
    <text evidence="2">The sequence shown here is derived from an EMBL/GenBank/DDBJ whole genome shotgun (WGS) entry which is preliminary data.</text>
</comment>
<reference evidence="2 3" key="1">
    <citation type="journal article" date="2015" name="Genome Biol. Evol.">
        <title>Comparative Genomics of a Bacterivorous Green Alga Reveals Evolutionary Causalities and Consequences of Phago-Mixotrophic Mode of Nutrition.</title>
        <authorList>
            <person name="Burns J.A."/>
            <person name="Paasch A."/>
            <person name="Narechania A."/>
            <person name="Kim E."/>
        </authorList>
    </citation>
    <scope>NUCLEOTIDE SEQUENCE [LARGE SCALE GENOMIC DNA]</scope>
    <source>
        <strain evidence="2 3">PLY_AMNH</strain>
    </source>
</reference>
<feature type="region of interest" description="Disordered" evidence="1">
    <location>
        <begin position="1"/>
        <end position="22"/>
    </location>
</feature>
<name>A0AAE0FF00_9CHLO</name>
<evidence type="ECO:0000256" key="1">
    <source>
        <dbReference type="SAM" id="MobiDB-lite"/>
    </source>
</evidence>
<feature type="compositionally biased region" description="Basic and acidic residues" evidence="1">
    <location>
        <begin position="10"/>
        <end position="19"/>
    </location>
</feature>
<dbReference type="Proteomes" id="UP001190700">
    <property type="component" value="Unassembled WGS sequence"/>
</dbReference>
<keyword evidence="3" id="KW-1185">Reference proteome</keyword>
<organism evidence="2 3">
    <name type="scientific">Cymbomonas tetramitiformis</name>
    <dbReference type="NCBI Taxonomy" id="36881"/>
    <lineage>
        <taxon>Eukaryota</taxon>
        <taxon>Viridiplantae</taxon>
        <taxon>Chlorophyta</taxon>
        <taxon>Pyramimonadophyceae</taxon>
        <taxon>Pyramimonadales</taxon>
        <taxon>Pyramimonadaceae</taxon>
        <taxon>Cymbomonas</taxon>
    </lineage>
</organism>
<sequence>MRAPKARTAGGEKERENGKDLNALKIENEAVGEGMGSTVDRHAQAVRGLKQETYTMESFIEYNGPESSEADGFLTAALNLHFKGKPWHFQHIYRQGREKHIGMPAMISRLHKRKSKLPFLVEG</sequence>
<proteinExistence type="predicted"/>
<protein>
    <submittedName>
        <fullName evidence="2">Uncharacterized protein</fullName>
    </submittedName>
</protein>
<gene>
    <name evidence="2" type="ORF">CYMTET_32466</name>
</gene>
<accession>A0AAE0FF00</accession>
<dbReference type="AlphaFoldDB" id="A0AAE0FF00"/>
<evidence type="ECO:0000313" key="2">
    <source>
        <dbReference type="EMBL" id="KAK3258489.1"/>
    </source>
</evidence>